<proteinExistence type="predicted"/>
<dbReference type="OrthoDB" id="4951845at2759"/>
<dbReference type="InterPro" id="IPR036282">
    <property type="entry name" value="Glutathione-S-Trfase_C_sf"/>
</dbReference>
<dbReference type="CDD" id="cd00570">
    <property type="entry name" value="GST_N_family"/>
    <property type="match status" value="1"/>
</dbReference>
<feature type="region of interest" description="Disordered" evidence="1">
    <location>
        <begin position="24"/>
        <end position="43"/>
    </location>
</feature>
<keyword evidence="3" id="KW-0808">Transferase</keyword>
<dbReference type="SUPFAM" id="SSF52833">
    <property type="entry name" value="Thioredoxin-like"/>
    <property type="match status" value="1"/>
</dbReference>
<protein>
    <submittedName>
        <fullName evidence="3">Glutathione s-transferase</fullName>
    </submittedName>
</protein>
<comment type="caution">
    <text evidence="3">The sequence shown here is derived from an EMBL/GenBank/DDBJ whole genome shotgun (WGS) entry which is preliminary data.</text>
</comment>
<feature type="domain" description="GST N-terminal" evidence="2">
    <location>
        <begin position="58"/>
        <end position="139"/>
    </location>
</feature>
<dbReference type="GO" id="GO:0005737">
    <property type="term" value="C:cytoplasm"/>
    <property type="evidence" value="ECO:0007669"/>
    <property type="project" value="TreeGrafter"/>
</dbReference>
<organism evidence="3 4">
    <name type="scientific">Chrysochromulina tobinii</name>
    <dbReference type="NCBI Taxonomy" id="1460289"/>
    <lineage>
        <taxon>Eukaryota</taxon>
        <taxon>Haptista</taxon>
        <taxon>Haptophyta</taxon>
        <taxon>Prymnesiophyceae</taxon>
        <taxon>Prymnesiales</taxon>
        <taxon>Chrysochromulinaceae</taxon>
        <taxon>Chrysochromulina</taxon>
    </lineage>
</organism>
<sequence>MATTAAPTWDTLSASVLKTATGTRLAAEAEERQKGRGPPHTDSLLRLFDAKDESEVRVNFYRDHAAWCPYCQKTWLLLEEKRIPYKVTKINMRSYGDKPASFTNKVPGGYLPALELDGKMITESLVIMQLLDATFPQGPPMLPPPGTPDRDAAQRLLSLERELFSAWCQLTFQPGKGLFDANERNFLATLRKVDDALLATPGPWFLGGEAPSLVDLQYVSHVERMIASVLYWKNLKLRGTGSFPGLDAWLTAFEQRPSYVATKSDYYTHVMDIPPQYGPGYPVDAAKSVAAGIRGEGTWELPLKLNAALNVADALEPLAPLQYISDEAAAAEAAFKLTRNAKNIARFAARAVGTPGRPQFQAPLADPYAKPNEALVEPVDVALRHVAHALLFGTSAALSAGAAADLAGSGKELQSCLAYLRDRVGVPRDMGQAAAICFRAHLQWAMDLCE</sequence>
<reference evidence="4" key="1">
    <citation type="journal article" date="2015" name="PLoS Genet.">
        <title>Genome Sequence and Transcriptome Analyses of Chrysochromulina tobin: Metabolic Tools for Enhanced Algal Fitness in the Prominent Order Prymnesiales (Haptophyceae).</title>
        <authorList>
            <person name="Hovde B.T."/>
            <person name="Deodato C.R."/>
            <person name="Hunsperger H.M."/>
            <person name="Ryken S.A."/>
            <person name="Yost W."/>
            <person name="Jha R.K."/>
            <person name="Patterson J."/>
            <person name="Monnat R.J. Jr."/>
            <person name="Barlow S.B."/>
            <person name="Starkenburg S.R."/>
            <person name="Cattolico R.A."/>
        </authorList>
    </citation>
    <scope>NUCLEOTIDE SEQUENCE</scope>
    <source>
        <strain evidence="4">CCMP291</strain>
    </source>
</reference>
<dbReference type="Gene3D" id="3.40.30.10">
    <property type="entry name" value="Glutaredoxin"/>
    <property type="match status" value="1"/>
</dbReference>
<dbReference type="PROSITE" id="PS51354">
    <property type="entry name" value="GLUTAREDOXIN_2"/>
    <property type="match status" value="1"/>
</dbReference>
<dbReference type="CDD" id="cd00299">
    <property type="entry name" value="GST_C_family"/>
    <property type="match status" value="1"/>
</dbReference>
<dbReference type="SFLD" id="SFLDS00019">
    <property type="entry name" value="Glutathione_Transferase_(cytos"/>
    <property type="match status" value="1"/>
</dbReference>
<accession>A0A0M0K238</accession>
<dbReference type="PANTHER" id="PTHR43968:SF14">
    <property type="entry name" value="GLUTATHIONE S-TRANSFERASE"/>
    <property type="match status" value="1"/>
</dbReference>
<dbReference type="PROSITE" id="PS50404">
    <property type="entry name" value="GST_NTER"/>
    <property type="match status" value="1"/>
</dbReference>
<dbReference type="Pfam" id="PF13409">
    <property type="entry name" value="GST_N_2"/>
    <property type="match status" value="1"/>
</dbReference>
<dbReference type="AlphaFoldDB" id="A0A0M0K238"/>
<keyword evidence="4" id="KW-1185">Reference proteome</keyword>
<dbReference type="PANTHER" id="PTHR43968">
    <property type="match status" value="1"/>
</dbReference>
<gene>
    <name evidence="3" type="ORF">Ctob_011705</name>
</gene>
<dbReference type="InterPro" id="IPR004045">
    <property type="entry name" value="Glutathione_S-Trfase_N"/>
</dbReference>
<evidence type="ECO:0000313" key="3">
    <source>
        <dbReference type="EMBL" id="KOO32884.1"/>
    </source>
</evidence>
<dbReference type="SUPFAM" id="SSF47616">
    <property type="entry name" value="GST C-terminal domain-like"/>
    <property type="match status" value="1"/>
</dbReference>
<name>A0A0M0K238_9EUKA</name>
<dbReference type="InterPro" id="IPR050983">
    <property type="entry name" value="GST_Omega/HSP26"/>
</dbReference>
<dbReference type="EMBL" id="JWZX01001658">
    <property type="protein sequence ID" value="KOO32884.1"/>
    <property type="molecule type" value="Genomic_DNA"/>
</dbReference>
<evidence type="ECO:0000259" key="2">
    <source>
        <dbReference type="PROSITE" id="PS50404"/>
    </source>
</evidence>
<dbReference type="Proteomes" id="UP000037460">
    <property type="component" value="Unassembled WGS sequence"/>
</dbReference>
<evidence type="ECO:0000313" key="4">
    <source>
        <dbReference type="Proteomes" id="UP000037460"/>
    </source>
</evidence>
<dbReference type="GO" id="GO:0016740">
    <property type="term" value="F:transferase activity"/>
    <property type="evidence" value="ECO:0007669"/>
    <property type="project" value="UniProtKB-KW"/>
</dbReference>
<dbReference type="InterPro" id="IPR040079">
    <property type="entry name" value="Glutathione_S-Trfase"/>
</dbReference>
<evidence type="ECO:0000256" key="1">
    <source>
        <dbReference type="SAM" id="MobiDB-lite"/>
    </source>
</evidence>
<dbReference type="InterPro" id="IPR036249">
    <property type="entry name" value="Thioredoxin-like_sf"/>
</dbReference>
<dbReference type="SFLD" id="SFLDG00358">
    <property type="entry name" value="Main_(cytGST)"/>
    <property type="match status" value="1"/>
</dbReference>
<dbReference type="Gene3D" id="1.20.1050.10">
    <property type="match status" value="1"/>
</dbReference>